<keyword evidence="3" id="KW-1185">Reference proteome</keyword>
<dbReference type="EMBL" id="JAOWRF010000065">
    <property type="protein sequence ID" value="MCV3212719.1"/>
    <property type="molecule type" value="Genomic_DNA"/>
</dbReference>
<proteinExistence type="predicted"/>
<comment type="caution">
    <text evidence="2">The sequence shown here is derived from an EMBL/GenBank/DDBJ whole genome shotgun (WGS) entry which is preliminary data.</text>
</comment>
<dbReference type="PANTHER" id="PTHR30108">
    <property type="entry name" value="3-OCTAPRENYL-4-HYDROXYBENZOATE CARBOXY-LYASE-RELATED"/>
    <property type="match status" value="1"/>
</dbReference>
<dbReference type="InterPro" id="IPR048304">
    <property type="entry name" value="UbiD_Rift_dom"/>
</dbReference>
<gene>
    <name evidence="2" type="ORF">OGM63_04120</name>
</gene>
<sequence>MRNALKLSKLFIVDRPIDPDLGITHFISKWSDRYGYYPTFQFNQIQNAPSFRLIMNLLKRDLLASYLDVAPNVNLASVLANRLDTSQAKIFRGSSLATQELSGLGSLPIMRHQPGDVGKYMTSFVGSLIDPDTNSVNLGFYRILVIAEDRAVIFMDKRTDAYKIAERWRSRGKEALITLYNGGPLNTYLAASAAIAPDIDSYETAAKLADRPLTIDDNSYPPAPTEAEIVIHGKVLNEFATEAPFGEFKGYYSPETQSPVLMLEKITCRPSPYFLGIFCGKESGLTLMSLQNEFLIFQHLNKLGFEFNKVSCPLGAFGEFLTLIETPYPSSEILHATMNFDKRTKIVVVAQNIEYALKELSIFDFEVHTEPYIKRGKRQGERLGIIVNRTIQYQWTEY</sequence>
<evidence type="ECO:0000313" key="3">
    <source>
        <dbReference type="Proteomes" id="UP001526143"/>
    </source>
</evidence>
<organism evidence="2 3">
    <name type="scientific">Plectonema radiosum NIES-515</name>
    <dbReference type="NCBI Taxonomy" id="2986073"/>
    <lineage>
        <taxon>Bacteria</taxon>
        <taxon>Bacillati</taxon>
        <taxon>Cyanobacteriota</taxon>
        <taxon>Cyanophyceae</taxon>
        <taxon>Oscillatoriophycideae</taxon>
        <taxon>Oscillatoriales</taxon>
        <taxon>Microcoleaceae</taxon>
        <taxon>Plectonema</taxon>
    </lineage>
</organism>
<dbReference type="PANTHER" id="PTHR30108:SF17">
    <property type="entry name" value="FERULIC ACID DECARBOXYLASE 1"/>
    <property type="match status" value="1"/>
</dbReference>
<dbReference type="RefSeq" id="WP_263744228.1">
    <property type="nucleotide sequence ID" value="NZ_JAOWRF010000065.1"/>
</dbReference>
<dbReference type="SUPFAM" id="SSF50475">
    <property type="entry name" value="FMN-binding split barrel"/>
    <property type="match status" value="1"/>
</dbReference>
<reference evidence="2 3" key="1">
    <citation type="submission" date="2022-10" db="EMBL/GenBank/DDBJ databases">
        <title>Identification of biosynthetic pathway for the production of the potent trypsin inhibitor radiosumin.</title>
        <authorList>
            <person name="Fewer D.P."/>
            <person name="Delbaje E."/>
            <person name="Ouyang X."/>
            <person name="Agostino P.D."/>
            <person name="Wahlsten M."/>
            <person name="Jokela J."/>
            <person name="Permi P."/>
            <person name="Haapaniemi E."/>
            <person name="Koistinen H."/>
        </authorList>
    </citation>
    <scope>NUCLEOTIDE SEQUENCE [LARGE SCALE GENOMIC DNA]</scope>
    <source>
        <strain evidence="2 3">NIES-515</strain>
    </source>
</reference>
<accession>A0ABT3AUD3</accession>
<dbReference type="Pfam" id="PF01977">
    <property type="entry name" value="UbiD"/>
    <property type="match status" value="1"/>
</dbReference>
<protein>
    <submittedName>
        <fullName evidence="2">UbiD family decarboxylase</fullName>
    </submittedName>
</protein>
<name>A0ABT3AUD3_9CYAN</name>
<dbReference type="InterPro" id="IPR002830">
    <property type="entry name" value="UbiD"/>
</dbReference>
<evidence type="ECO:0000313" key="2">
    <source>
        <dbReference type="EMBL" id="MCV3212719.1"/>
    </source>
</evidence>
<feature type="domain" description="3-octaprenyl-4-hydroxybenzoate carboxy-lyase-like Rift-related" evidence="1">
    <location>
        <begin position="100"/>
        <end position="281"/>
    </location>
</feature>
<evidence type="ECO:0000259" key="1">
    <source>
        <dbReference type="Pfam" id="PF01977"/>
    </source>
</evidence>
<dbReference type="Proteomes" id="UP001526143">
    <property type="component" value="Unassembled WGS sequence"/>
</dbReference>